<dbReference type="Pfam" id="PF00423">
    <property type="entry name" value="HN"/>
    <property type="match status" value="1"/>
</dbReference>
<keyword evidence="17" id="KW-1015">Disulfide bond</keyword>
<comment type="subcellular location">
    <subcellularLocation>
        <location evidence="2">Host cell membrane</location>
        <topology evidence="2">Single-pass type II membrane protein</topology>
    </subcellularLocation>
    <subcellularLocation>
        <location evidence="1">Virion membrane</location>
        <topology evidence="1">Single-pass type II membrane protein</topology>
    </subcellularLocation>
</comment>
<evidence type="ECO:0000256" key="18">
    <source>
        <dbReference type="RuleBase" id="RU004216"/>
    </source>
</evidence>
<feature type="disulfide bond" evidence="17">
    <location>
        <begin position="176"/>
        <end position="200"/>
    </location>
</feature>
<keyword evidence="4" id="KW-1032">Host cell membrane</keyword>
<dbReference type="InterPro" id="IPR016285">
    <property type="entry name" value="Hemagglutn-neuramid"/>
</dbReference>
<dbReference type="EMBL" id="GU128080">
    <property type="protein sequence ID" value="ADI80714.1"/>
    <property type="molecule type" value="Viral_cRNA"/>
</dbReference>
<dbReference type="RefSeq" id="YP_009094497.1">
    <property type="nucleotide sequence ID" value="NC_025410.1"/>
</dbReference>
<feature type="disulfide bond" evidence="17">
    <location>
        <begin position="190"/>
        <end position="251"/>
    </location>
</feature>
<dbReference type="GO" id="GO:0046789">
    <property type="term" value="F:host cell surface receptor binding"/>
    <property type="evidence" value="ECO:0007669"/>
    <property type="project" value="InterPro"/>
</dbReference>
<evidence type="ECO:0000256" key="11">
    <source>
        <dbReference type="ARBA" id="ARBA00022879"/>
    </source>
</evidence>
<protein>
    <submittedName>
        <fullName evidence="20">Hemagglutinin-neuraminidase</fullName>
    </submittedName>
</protein>
<evidence type="ECO:0000313" key="21">
    <source>
        <dbReference type="Proteomes" id="UP000096793"/>
    </source>
</evidence>
<name>D8WJ27_9MONO</name>
<keyword evidence="7 19" id="KW-0812">Transmembrane</keyword>
<proteinExistence type="inferred from homology"/>
<reference evidence="20 21" key="1">
    <citation type="journal article" date="2010" name="Virology">
        <title>Identification and complete genome analysis of three novel paramyxoviruses, Tuhoko virus 1, 2 and 3, in fruit bats from China.</title>
        <authorList>
            <person name="Lau S.K."/>
            <person name="Woo P.C."/>
            <person name="Wong B.H."/>
            <person name="Wong A.Y."/>
            <person name="Tsoi H.W."/>
            <person name="Wang M."/>
            <person name="Lee P."/>
            <person name="Xu H."/>
            <person name="Poon R.W."/>
            <person name="Guo R."/>
            <person name="Li K.S."/>
            <person name="Chan K.H."/>
            <person name="Zheng B.J."/>
            <person name="Yuen K.Y."/>
        </authorList>
    </citation>
    <scope>NUCLEOTIDE SEQUENCE [LARGE SCALE GENOMIC DNA]</scope>
</reference>
<evidence type="ECO:0000256" key="3">
    <source>
        <dbReference type="ARBA" id="ARBA00007701"/>
    </source>
</evidence>
<evidence type="ECO:0000256" key="7">
    <source>
        <dbReference type="ARBA" id="ARBA00022692"/>
    </source>
</evidence>
<organism evidence="20 21">
    <name type="scientific">Tuhoko virus 1</name>
    <dbReference type="NCBI Taxonomy" id="798072"/>
    <lineage>
        <taxon>Viruses</taxon>
        <taxon>Riboviria</taxon>
        <taxon>Orthornavirae</taxon>
        <taxon>Negarnaviricota</taxon>
        <taxon>Haploviricotina</taxon>
        <taxon>Monjiviricetes</taxon>
        <taxon>Mononegavirales</taxon>
        <taxon>Paramyxoviridae</taxon>
        <taxon>Rubulavirinae</taxon>
        <taxon>Pararubulavirus</taxon>
        <taxon>Pararubulavirus guangdongense</taxon>
    </lineage>
</organism>
<evidence type="ECO:0000256" key="2">
    <source>
        <dbReference type="ARBA" id="ARBA00004336"/>
    </source>
</evidence>
<comment type="similarity">
    <text evidence="3 18">Belongs to the paramyxoviruses hemagglutinin-neuraminidase family.</text>
</comment>
<accession>D8WJ27</accession>
<evidence type="ECO:0000256" key="9">
    <source>
        <dbReference type="ARBA" id="ARBA00022844"/>
    </source>
</evidence>
<keyword evidence="11 18" id="KW-0261">Viral envelope protein</keyword>
<feature type="disulfide bond" evidence="17">
    <location>
        <begin position="463"/>
        <end position="473"/>
    </location>
</feature>
<keyword evidence="10" id="KW-1043">Host membrane</keyword>
<keyword evidence="8" id="KW-1161">Viral attachment to host cell</keyword>
<evidence type="ECO:0000256" key="4">
    <source>
        <dbReference type="ARBA" id="ARBA00022511"/>
    </source>
</evidence>
<dbReference type="GO" id="GO:0020002">
    <property type="term" value="C:host cell plasma membrane"/>
    <property type="evidence" value="ECO:0007669"/>
    <property type="project" value="UniProtKB-SubCell"/>
</dbReference>
<keyword evidence="5 18" id="KW-0348">Hemagglutinin</keyword>
<dbReference type="InterPro" id="IPR000665">
    <property type="entry name" value="Hemagglutn/HN"/>
</dbReference>
<dbReference type="GO" id="GO:0055036">
    <property type="term" value="C:virion membrane"/>
    <property type="evidence" value="ECO:0007669"/>
    <property type="project" value="UniProtKB-SubCell"/>
</dbReference>
<dbReference type="SUPFAM" id="SSF50939">
    <property type="entry name" value="Sialidases"/>
    <property type="match status" value="1"/>
</dbReference>
<keyword evidence="12" id="KW-0735">Signal-anchor</keyword>
<keyword evidence="15" id="KW-0325">Glycoprotein</keyword>
<evidence type="ECO:0000256" key="12">
    <source>
        <dbReference type="ARBA" id="ARBA00022968"/>
    </source>
</evidence>
<dbReference type="KEGG" id="vg:21011945"/>
<keyword evidence="14 19" id="KW-0472">Membrane</keyword>
<keyword evidence="21" id="KW-1185">Reference proteome</keyword>
<dbReference type="GO" id="GO:0019031">
    <property type="term" value="C:viral envelope"/>
    <property type="evidence" value="ECO:0007669"/>
    <property type="project" value="UniProtKB-KW"/>
</dbReference>
<keyword evidence="6" id="KW-0945">Host-virus interaction</keyword>
<dbReference type="GeneID" id="21011945"/>
<evidence type="ECO:0000256" key="17">
    <source>
        <dbReference type="PIRSR" id="PIRSR001072-2"/>
    </source>
</evidence>
<evidence type="ECO:0000313" key="20">
    <source>
        <dbReference type="EMBL" id="ADI80714.1"/>
    </source>
</evidence>
<dbReference type="GO" id="GO:0019062">
    <property type="term" value="P:virion attachment to host cell"/>
    <property type="evidence" value="ECO:0007669"/>
    <property type="project" value="UniProtKB-KW"/>
</dbReference>
<evidence type="ECO:0000256" key="16">
    <source>
        <dbReference type="ARBA" id="ARBA00023296"/>
    </source>
</evidence>
<evidence type="ECO:0000256" key="13">
    <source>
        <dbReference type="ARBA" id="ARBA00022989"/>
    </source>
</evidence>
<dbReference type="CAZy" id="GH83">
    <property type="family name" value="Glycoside Hydrolase Family 83"/>
</dbReference>
<evidence type="ECO:0000256" key="10">
    <source>
        <dbReference type="ARBA" id="ARBA00022870"/>
    </source>
</evidence>
<dbReference type="PIRSF" id="PIRSF001072">
    <property type="entry name" value="Hemagglut-neuramid_paramyxoV"/>
    <property type="match status" value="1"/>
</dbReference>
<evidence type="ECO:0000256" key="15">
    <source>
        <dbReference type="ARBA" id="ARBA00023180"/>
    </source>
</evidence>
<evidence type="ECO:0000256" key="8">
    <source>
        <dbReference type="ARBA" id="ARBA00022804"/>
    </source>
</evidence>
<feature type="transmembrane region" description="Helical" evidence="19">
    <location>
        <begin position="29"/>
        <end position="50"/>
    </location>
</feature>
<feature type="disulfide bond" evidence="17">
    <location>
        <begin position="380"/>
        <end position="390"/>
    </location>
</feature>
<evidence type="ECO:0000256" key="19">
    <source>
        <dbReference type="SAM" id="Phobius"/>
    </source>
</evidence>
<feature type="disulfide bond" evidence="17">
    <location>
        <begin position="543"/>
        <end position="554"/>
    </location>
</feature>
<evidence type="ECO:0000256" key="5">
    <source>
        <dbReference type="ARBA" id="ARBA00022546"/>
    </source>
</evidence>
<keyword evidence="16" id="KW-1160">Virus entry into host cell</keyword>
<gene>
    <name evidence="20" type="primary">HN</name>
</gene>
<feature type="disulfide bond" evidence="17">
    <location>
        <begin position="242"/>
        <end position="255"/>
    </location>
</feature>
<sequence>MDSRSDSFTDIPLDNRIERTVTSKKTWRSIFRVTAIILLIICVVVSSISLNQHNDAPLNGAGNQATSGFMDAIKSLEKLMSQTINELNQVVMTTSVQLPNRITKFGQDILDQVTQMVRQCNAVCRGPGVGPSIQNYVIQGHAPTVSFDPISAEYQKFVFGITEKTLITAYHNPWECLRFPSQHLFDTTWCVSYQILTQNCSDHGPRITVIQLGEIMIANNLSTVFRDPVIKYIRHHIWLRSCSVVAYYSQCTIFCTSTNKSEPSDYADTGYEQLFLATLQSDGTFTEHSMHGVNIVHQWNAIYGGVGNGVIIGRNMLIPLYGGINYYDHNTTIVQTVDLRPYPIPDSCSQTDNYQTNYLPSMFTNSYYGTNLVVSGYLSCRLMAGTPTSCSIRVIPIENMTMGSEGQFYLINNQLYYYKRSSNWIRDTQVYLLSYSDKGNIIEITSAERYIFKSVTSPDEGDCVTNHGCPSNCIGGLFQAPWILNDFKLCGSNITCPKIVTVWADQPDKRSNPMLSIAETDKLLLHKSYINYHTAVGYSTVLCFDSPKLNLKTCVVLQELMSDDKLLIRISYSIVSIMVE</sequence>
<keyword evidence="13 19" id="KW-1133">Transmembrane helix</keyword>
<evidence type="ECO:0000256" key="14">
    <source>
        <dbReference type="ARBA" id="ARBA00023136"/>
    </source>
</evidence>
<evidence type="ECO:0000256" key="1">
    <source>
        <dbReference type="ARBA" id="ARBA00004208"/>
    </source>
</evidence>
<dbReference type="Gene3D" id="2.120.10.10">
    <property type="match status" value="1"/>
</dbReference>
<dbReference type="Proteomes" id="UP000096793">
    <property type="component" value="Segment"/>
</dbReference>
<keyword evidence="9" id="KW-0946">Virion</keyword>
<evidence type="ECO:0000256" key="6">
    <source>
        <dbReference type="ARBA" id="ARBA00022581"/>
    </source>
</evidence>
<dbReference type="GO" id="GO:0004308">
    <property type="term" value="F:exo-alpha-sialidase activity"/>
    <property type="evidence" value="ECO:0007669"/>
    <property type="project" value="InterPro"/>
</dbReference>
<dbReference type="GO" id="GO:0046718">
    <property type="term" value="P:symbiont entry into host cell"/>
    <property type="evidence" value="ECO:0007669"/>
    <property type="project" value="UniProtKB-KW"/>
</dbReference>
<dbReference type="InterPro" id="IPR036278">
    <property type="entry name" value="Sialidase_sf"/>
</dbReference>
<dbReference type="OrthoDB" id="12739at10239"/>